<protein>
    <submittedName>
        <fullName evidence="2">Uncharacterized protein</fullName>
    </submittedName>
</protein>
<name>A0A9E8HH94_9ALTE</name>
<sequence length="344" mass="39474">MVFSQEFLEKLEIMAFDKQKQRIVFISSFIDESKGWFKQVWKEEFCREVAALFHSNSEITTEDLENCAERLSRGERSAKNTWKDFVEFYNNYKSKFERFLINPEIGTELQHYPLIERIGKGNEPLRYRLVGDNDKETISGEPFSADLVPDSIASNTVSAQATDNTDVIYQVSELESPPYWYFWIKPFFNSRYRRLALLFFCIIFIGVVPIVVGLAISSLFQPIGYTLAASLVAGALMSFIVFPLKKTYDVIDKKLCLLDSIKSKVLVSQPTPNQDAYTATRDVLAFHIEANCPVCISKYGLKNSITLEKKRVQGRKRVIGICNNNPVEHRFTFDKDNLTGVRLS</sequence>
<dbReference type="AlphaFoldDB" id="A0A9E8HH94"/>
<keyword evidence="1" id="KW-1133">Transmembrane helix</keyword>
<keyword evidence="1" id="KW-0812">Transmembrane</keyword>
<proteinExistence type="predicted"/>
<evidence type="ECO:0000313" key="3">
    <source>
        <dbReference type="Proteomes" id="UP001164472"/>
    </source>
</evidence>
<feature type="transmembrane region" description="Helical" evidence="1">
    <location>
        <begin position="195"/>
        <end position="217"/>
    </location>
</feature>
<dbReference type="Proteomes" id="UP001164472">
    <property type="component" value="Chromosome"/>
</dbReference>
<keyword evidence="3" id="KW-1185">Reference proteome</keyword>
<accession>A0A9E8HH94</accession>
<keyword evidence="1" id="KW-0472">Membrane</keyword>
<evidence type="ECO:0000313" key="2">
    <source>
        <dbReference type="EMBL" id="UZW74245.1"/>
    </source>
</evidence>
<feature type="transmembrane region" description="Helical" evidence="1">
    <location>
        <begin position="223"/>
        <end position="244"/>
    </location>
</feature>
<dbReference type="KEGG" id="asem:NNL22_14630"/>
<dbReference type="RefSeq" id="WP_251811154.1">
    <property type="nucleotide sequence ID" value="NZ_CP101527.1"/>
</dbReference>
<evidence type="ECO:0000256" key="1">
    <source>
        <dbReference type="SAM" id="Phobius"/>
    </source>
</evidence>
<dbReference type="EMBL" id="CP101527">
    <property type="protein sequence ID" value="UZW74245.1"/>
    <property type="molecule type" value="Genomic_DNA"/>
</dbReference>
<organism evidence="2 3">
    <name type="scientific">Alkalimarinus sediminis</name>
    <dbReference type="NCBI Taxonomy" id="1632866"/>
    <lineage>
        <taxon>Bacteria</taxon>
        <taxon>Pseudomonadati</taxon>
        <taxon>Pseudomonadota</taxon>
        <taxon>Gammaproteobacteria</taxon>
        <taxon>Alteromonadales</taxon>
        <taxon>Alteromonadaceae</taxon>
        <taxon>Alkalimarinus</taxon>
    </lineage>
</organism>
<reference evidence="2" key="1">
    <citation type="submission" date="2022-07" db="EMBL/GenBank/DDBJ databases">
        <title>Alkalimarinus sp. nov., isolated from gut of a Alitta virens.</title>
        <authorList>
            <person name="Yang A.I."/>
            <person name="Shin N.-R."/>
        </authorList>
    </citation>
    <scope>NUCLEOTIDE SEQUENCE</scope>
    <source>
        <strain evidence="2">FA028</strain>
    </source>
</reference>
<gene>
    <name evidence="2" type="ORF">NNL22_14630</name>
</gene>